<gene>
    <name evidence="2" type="ORF">GH714_009047</name>
</gene>
<feature type="region of interest" description="Disordered" evidence="1">
    <location>
        <begin position="1"/>
        <end position="23"/>
    </location>
</feature>
<keyword evidence="3" id="KW-1185">Reference proteome</keyword>
<accession>A0A6A6MD39</accession>
<sequence>MREGWPPLKRVYHGGQDQHGSTLDENAINARIQVEVERQVAEFSTKKEAKIRDKVKAELRDEIRNEMCSLLQQEFSSMLDYVSTDFIPSLHLTKNLMRETDHMKDINVMKNSMLEYDHMKDIDARMK</sequence>
<dbReference type="EMBL" id="JAAGAX010000006">
    <property type="protein sequence ID" value="KAF2310395.1"/>
    <property type="molecule type" value="Genomic_DNA"/>
</dbReference>
<evidence type="ECO:0000313" key="3">
    <source>
        <dbReference type="Proteomes" id="UP000467840"/>
    </source>
</evidence>
<evidence type="ECO:0000313" key="2">
    <source>
        <dbReference type="EMBL" id="KAF2310395.1"/>
    </source>
</evidence>
<dbReference type="AlphaFoldDB" id="A0A6A6MD39"/>
<proteinExistence type="predicted"/>
<organism evidence="2 3">
    <name type="scientific">Hevea brasiliensis</name>
    <name type="common">Para rubber tree</name>
    <name type="synonym">Siphonia brasiliensis</name>
    <dbReference type="NCBI Taxonomy" id="3981"/>
    <lineage>
        <taxon>Eukaryota</taxon>
        <taxon>Viridiplantae</taxon>
        <taxon>Streptophyta</taxon>
        <taxon>Embryophyta</taxon>
        <taxon>Tracheophyta</taxon>
        <taxon>Spermatophyta</taxon>
        <taxon>Magnoliopsida</taxon>
        <taxon>eudicotyledons</taxon>
        <taxon>Gunneridae</taxon>
        <taxon>Pentapetalae</taxon>
        <taxon>rosids</taxon>
        <taxon>fabids</taxon>
        <taxon>Malpighiales</taxon>
        <taxon>Euphorbiaceae</taxon>
        <taxon>Crotonoideae</taxon>
        <taxon>Micrandreae</taxon>
        <taxon>Hevea</taxon>
    </lineage>
</organism>
<protein>
    <submittedName>
        <fullName evidence="2">Uncharacterized protein</fullName>
    </submittedName>
</protein>
<comment type="caution">
    <text evidence="2">The sequence shown here is derived from an EMBL/GenBank/DDBJ whole genome shotgun (WGS) entry which is preliminary data.</text>
</comment>
<reference evidence="2 3" key="1">
    <citation type="journal article" date="2020" name="Mol. Plant">
        <title>The Chromosome-Based Rubber Tree Genome Provides New Insights into Spurge Genome Evolution and Rubber Biosynthesis.</title>
        <authorList>
            <person name="Liu J."/>
            <person name="Shi C."/>
            <person name="Shi C.C."/>
            <person name="Li W."/>
            <person name="Zhang Q.J."/>
            <person name="Zhang Y."/>
            <person name="Li K."/>
            <person name="Lu H.F."/>
            <person name="Shi C."/>
            <person name="Zhu S.T."/>
            <person name="Xiao Z.Y."/>
            <person name="Nan H."/>
            <person name="Yue Y."/>
            <person name="Zhu X.G."/>
            <person name="Wu Y."/>
            <person name="Hong X.N."/>
            <person name="Fan G.Y."/>
            <person name="Tong Y."/>
            <person name="Zhang D."/>
            <person name="Mao C.L."/>
            <person name="Liu Y.L."/>
            <person name="Hao S.J."/>
            <person name="Liu W.Q."/>
            <person name="Lv M.Q."/>
            <person name="Zhang H.B."/>
            <person name="Liu Y."/>
            <person name="Hu-Tang G.R."/>
            <person name="Wang J.P."/>
            <person name="Wang J.H."/>
            <person name="Sun Y.H."/>
            <person name="Ni S.B."/>
            <person name="Chen W.B."/>
            <person name="Zhang X.C."/>
            <person name="Jiao Y.N."/>
            <person name="Eichler E.E."/>
            <person name="Li G.H."/>
            <person name="Liu X."/>
            <person name="Gao L.Z."/>
        </authorList>
    </citation>
    <scope>NUCLEOTIDE SEQUENCE [LARGE SCALE GENOMIC DNA]</scope>
    <source>
        <strain evidence="3">cv. GT1</strain>
        <tissue evidence="2">Leaf</tissue>
    </source>
</reference>
<name>A0A6A6MD39_HEVBR</name>
<dbReference type="Proteomes" id="UP000467840">
    <property type="component" value="Chromosome 14"/>
</dbReference>
<evidence type="ECO:0000256" key="1">
    <source>
        <dbReference type="SAM" id="MobiDB-lite"/>
    </source>
</evidence>